<evidence type="ECO:0000256" key="1">
    <source>
        <dbReference type="SAM" id="MobiDB-lite"/>
    </source>
</evidence>
<evidence type="ECO:0000313" key="3">
    <source>
        <dbReference type="Proteomes" id="UP000608923"/>
    </source>
</evidence>
<proteinExistence type="predicted"/>
<sequence length="73" mass="7929">MAQYASMNPPTPINKTGRRPRLSLSAPQGRDNSIHKTPPTVTTAPACHGARCKERLMGPINETNAIMAMVQLM</sequence>
<dbReference type="AlphaFoldDB" id="A0A8H9IN13"/>
<comment type="caution">
    <text evidence="2">The sequence shown here is derived from an EMBL/GenBank/DDBJ whole genome shotgun (WGS) entry which is preliminary data.</text>
</comment>
<keyword evidence="3" id="KW-1185">Reference proteome</keyword>
<feature type="region of interest" description="Disordered" evidence="1">
    <location>
        <begin position="1"/>
        <end position="45"/>
    </location>
</feature>
<reference evidence="3" key="1">
    <citation type="journal article" date="2019" name="Int. J. Syst. Evol. Microbiol.">
        <title>The Global Catalogue of Microorganisms (GCM) 10K type strain sequencing project: providing services to taxonomists for standard genome sequencing and annotation.</title>
        <authorList>
            <consortium name="The Broad Institute Genomics Platform"/>
            <consortium name="The Broad Institute Genome Sequencing Center for Infectious Disease"/>
            <person name="Wu L."/>
            <person name="Ma J."/>
        </authorList>
    </citation>
    <scope>NUCLEOTIDE SEQUENCE [LARGE SCALE GENOMIC DNA]</scope>
    <source>
        <strain evidence="3">KCTC 42083</strain>
    </source>
</reference>
<accession>A0A8H9IN13</accession>
<organism evidence="2 3">
    <name type="scientific">Alcaligenes pakistanensis</name>
    <dbReference type="NCBI Taxonomy" id="1482717"/>
    <lineage>
        <taxon>Bacteria</taxon>
        <taxon>Pseudomonadati</taxon>
        <taxon>Pseudomonadota</taxon>
        <taxon>Betaproteobacteria</taxon>
        <taxon>Burkholderiales</taxon>
        <taxon>Alcaligenaceae</taxon>
        <taxon>Alcaligenes</taxon>
    </lineage>
</organism>
<gene>
    <name evidence="2" type="ORF">GCM10010096_26890</name>
</gene>
<name>A0A8H9IN13_9BURK</name>
<dbReference type="Proteomes" id="UP000608923">
    <property type="component" value="Unassembled WGS sequence"/>
</dbReference>
<dbReference type="EMBL" id="BMZN01000004">
    <property type="protein sequence ID" value="GHC53227.1"/>
    <property type="molecule type" value="Genomic_DNA"/>
</dbReference>
<protein>
    <submittedName>
        <fullName evidence="2">Uncharacterized protein</fullName>
    </submittedName>
</protein>
<evidence type="ECO:0000313" key="2">
    <source>
        <dbReference type="EMBL" id="GHC53227.1"/>
    </source>
</evidence>